<dbReference type="EMBL" id="CP090896">
    <property type="protein sequence ID" value="ULT80789.1"/>
    <property type="molecule type" value="Genomic_DNA"/>
</dbReference>
<gene>
    <name evidence="1" type="ORF">L3Y34_010983</name>
</gene>
<proteinExistence type="predicted"/>
<protein>
    <submittedName>
        <fullName evidence="1">Uncharacterized protein</fullName>
    </submittedName>
</protein>
<dbReference type="AlphaFoldDB" id="A0AAE8ZNV2"/>
<accession>A0AAE8ZNV2</accession>
<organism evidence="1 2">
    <name type="scientific">Caenorhabditis briggsae</name>
    <dbReference type="NCBI Taxonomy" id="6238"/>
    <lineage>
        <taxon>Eukaryota</taxon>
        <taxon>Metazoa</taxon>
        <taxon>Ecdysozoa</taxon>
        <taxon>Nematoda</taxon>
        <taxon>Chromadorea</taxon>
        <taxon>Rhabditida</taxon>
        <taxon>Rhabditina</taxon>
        <taxon>Rhabditomorpha</taxon>
        <taxon>Rhabditoidea</taxon>
        <taxon>Rhabditidae</taxon>
        <taxon>Peloderinae</taxon>
        <taxon>Caenorhabditis</taxon>
    </lineage>
</organism>
<evidence type="ECO:0000313" key="2">
    <source>
        <dbReference type="Proteomes" id="UP000827892"/>
    </source>
</evidence>
<evidence type="ECO:0000313" key="1">
    <source>
        <dbReference type="EMBL" id="ULT80789.1"/>
    </source>
</evidence>
<reference evidence="1 2" key="1">
    <citation type="submission" date="2022-05" db="EMBL/GenBank/DDBJ databases">
        <title>Chromosome-level reference genomes for two strains of Caenorhabditis briggsae: an improved platform for comparative genomics.</title>
        <authorList>
            <person name="Stevens L."/>
            <person name="Andersen E.C."/>
        </authorList>
    </citation>
    <scope>NUCLEOTIDE SEQUENCE [LARGE SCALE GENOMIC DNA]</scope>
    <source>
        <strain evidence="1">QX1410_ONT</strain>
        <tissue evidence="1">Whole-organism</tissue>
    </source>
</reference>
<name>A0AAE8ZNV2_CAEBR</name>
<sequence>MSFLLACIEKQGIEDELFRLWCKFLKALTTATNELMGMLQIRLNYPSQFFSSNSKTTERKRAIVDSGR</sequence>
<dbReference type="Proteomes" id="UP000827892">
    <property type="component" value="Chromosome X"/>
</dbReference>